<dbReference type="SUPFAM" id="SSF51197">
    <property type="entry name" value="Clavaminate synthase-like"/>
    <property type="match status" value="1"/>
</dbReference>
<dbReference type="OrthoDB" id="9804312at2"/>
<dbReference type="PANTHER" id="PTHR43861">
    <property type="entry name" value="TRANS-ACONITATE 2-METHYLTRANSFERASE-RELATED"/>
    <property type="match status" value="1"/>
</dbReference>
<dbReference type="PATRIC" id="fig|452.5.peg.2718"/>
<dbReference type="Proteomes" id="UP000054877">
    <property type="component" value="Unassembled WGS sequence"/>
</dbReference>
<dbReference type="PANTHER" id="PTHR43861:SF1">
    <property type="entry name" value="TRANS-ACONITATE 2-METHYLTRANSFERASE"/>
    <property type="match status" value="1"/>
</dbReference>
<dbReference type="Gene3D" id="2.60.120.10">
    <property type="entry name" value="Jelly Rolls"/>
    <property type="match status" value="1"/>
</dbReference>
<dbReference type="CDD" id="cd02440">
    <property type="entry name" value="AdoMet_MTases"/>
    <property type="match status" value="1"/>
</dbReference>
<feature type="domain" description="TehB/YeaR-like" evidence="2">
    <location>
        <begin position="27"/>
        <end position="91"/>
    </location>
</feature>
<protein>
    <submittedName>
        <fullName evidence="3">Tellurite resistance protein TehB</fullName>
    </submittedName>
</protein>
<name>A0A0W0YYD2_LEGSP</name>
<reference evidence="3 4" key="1">
    <citation type="submission" date="2015-11" db="EMBL/GenBank/DDBJ databases">
        <title>Genomic analysis of 38 Legionella species identifies large and diverse effector repertoires.</title>
        <authorList>
            <person name="Burstein D."/>
            <person name="Amaro F."/>
            <person name="Zusman T."/>
            <person name="Lifshitz Z."/>
            <person name="Cohen O."/>
            <person name="Gilbert J.A."/>
            <person name="Pupko T."/>
            <person name="Shuman H.A."/>
            <person name="Segal G."/>
        </authorList>
    </citation>
    <scope>NUCLEOTIDE SEQUENCE [LARGE SCALE GENOMIC DNA]</scope>
    <source>
        <strain evidence="3 4">Mt.St.Helens-9</strain>
    </source>
</reference>
<dbReference type="InterPro" id="IPR014710">
    <property type="entry name" value="RmlC-like_jellyroll"/>
</dbReference>
<dbReference type="AlphaFoldDB" id="A0A0W0YYD2"/>
<evidence type="ECO:0000313" key="3">
    <source>
        <dbReference type="EMBL" id="KTD61835.1"/>
    </source>
</evidence>
<dbReference type="Pfam" id="PF03848">
    <property type="entry name" value="TehB"/>
    <property type="match status" value="1"/>
</dbReference>
<gene>
    <name evidence="3" type="ORF">Lspi_2465</name>
</gene>
<dbReference type="Gene3D" id="3.40.50.150">
    <property type="entry name" value="Vaccinia Virus protein VP39"/>
    <property type="match status" value="1"/>
</dbReference>
<evidence type="ECO:0000259" key="2">
    <source>
        <dbReference type="Pfam" id="PF09313"/>
    </source>
</evidence>
<dbReference type="InterPro" id="IPR015985">
    <property type="entry name" value="TehB-like_dom"/>
</dbReference>
<proteinExistence type="predicted"/>
<organism evidence="3 4">
    <name type="scientific">Legionella spiritensis</name>
    <dbReference type="NCBI Taxonomy" id="452"/>
    <lineage>
        <taxon>Bacteria</taxon>
        <taxon>Pseudomonadati</taxon>
        <taxon>Pseudomonadota</taxon>
        <taxon>Gammaproteobacteria</taxon>
        <taxon>Legionellales</taxon>
        <taxon>Legionellaceae</taxon>
        <taxon>Legionella</taxon>
    </lineage>
</organism>
<evidence type="ECO:0000313" key="4">
    <source>
        <dbReference type="Proteomes" id="UP000054877"/>
    </source>
</evidence>
<dbReference type="InterPro" id="IPR015392">
    <property type="entry name" value="TehB/YeaR-like_dom"/>
</dbReference>
<dbReference type="SUPFAM" id="SSF53335">
    <property type="entry name" value="S-adenosyl-L-methionine-dependent methyltransferases"/>
    <property type="match status" value="1"/>
</dbReference>
<evidence type="ECO:0000259" key="1">
    <source>
        <dbReference type="Pfam" id="PF03848"/>
    </source>
</evidence>
<keyword evidence="4" id="KW-1185">Reference proteome</keyword>
<dbReference type="Pfam" id="PF09313">
    <property type="entry name" value="TehB-like"/>
    <property type="match status" value="1"/>
</dbReference>
<dbReference type="STRING" id="452.Lspi_2465"/>
<sequence>MNHYQPTITGLRAYKQIELNGEKNLQFFLDKHSTKEGTWGHLTVHEGTIEFVFLDGHGNELFYHTLNPKSPSLVIPPATWHKIASTSSEFKATLQFFCQAHRYLEKKYRLAPLHHDLWYVHQTYLRERENMSILDIGCGSGRNPLYFALTGHNIIGVDKNEGAIESIRHIAEQEHLVNIAIHAHDLNQPLPIKEISFDFIYSTVALQFLNPSSIQPLLIKLQSLTSTGGIHCLVFPIKSELYTYPERFTYLAETNELYHFYQDSGWSILEYREKPGQLHKLDESGKPKQGVFGLLLAQKQGYGL</sequence>
<dbReference type="EMBL" id="LNYX01000031">
    <property type="protein sequence ID" value="KTD61835.1"/>
    <property type="molecule type" value="Genomic_DNA"/>
</dbReference>
<dbReference type="RefSeq" id="WP_095140555.1">
    <property type="nucleotide sequence ID" value="NZ_LNYX01000031.1"/>
</dbReference>
<comment type="caution">
    <text evidence="3">The sequence shown here is derived from an EMBL/GenBank/DDBJ whole genome shotgun (WGS) entry which is preliminary data.</text>
</comment>
<dbReference type="InterPro" id="IPR029063">
    <property type="entry name" value="SAM-dependent_MTases_sf"/>
</dbReference>
<accession>A0A0W0YYD2</accession>
<feature type="domain" description="Tellurite resistance methyltransferase TehB-like" evidence="1">
    <location>
        <begin position="96"/>
        <end position="286"/>
    </location>
</feature>